<dbReference type="SUPFAM" id="SSF53448">
    <property type="entry name" value="Nucleotide-diphospho-sugar transferases"/>
    <property type="match status" value="1"/>
</dbReference>
<evidence type="ECO:0000313" key="2">
    <source>
        <dbReference type="EMBL" id="RDS76714.1"/>
    </source>
</evidence>
<dbReference type="OrthoDB" id="9813349at2"/>
<dbReference type="PANTHER" id="PTHR43685:SF2">
    <property type="entry name" value="GLYCOSYLTRANSFERASE 2-LIKE DOMAIN-CONTAINING PROTEIN"/>
    <property type="match status" value="1"/>
</dbReference>
<dbReference type="RefSeq" id="WP_115490938.1">
    <property type="nucleotide sequence ID" value="NZ_JACHWW010000001.1"/>
</dbReference>
<comment type="caution">
    <text evidence="2">The sequence shown here is derived from an EMBL/GenBank/DDBJ whole genome shotgun (WGS) entry which is preliminary data.</text>
</comment>
<dbReference type="AlphaFoldDB" id="A0A395LMJ7"/>
<keyword evidence="2" id="KW-0808">Transferase</keyword>
<dbReference type="Proteomes" id="UP000254101">
    <property type="component" value="Unassembled WGS sequence"/>
</dbReference>
<feature type="domain" description="Glycosyltransferase 2-like" evidence="1">
    <location>
        <begin position="10"/>
        <end position="172"/>
    </location>
</feature>
<dbReference type="EMBL" id="QRBB01000001">
    <property type="protein sequence ID" value="RDS76714.1"/>
    <property type="molecule type" value="Genomic_DNA"/>
</dbReference>
<dbReference type="GO" id="GO:0016740">
    <property type="term" value="F:transferase activity"/>
    <property type="evidence" value="ECO:0007669"/>
    <property type="project" value="UniProtKB-KW"/>
</dbReference>
<gene>
    <name evidence="2" type="ORF">DL238_03240</name>
</gene>
<dbReference type="CDD" id="cd00761">
    <property type="entry name" value="Glyco_tranf_GTA_type"/>
    <property type="match status" value="1"/>
</dbReference>
<dbReference type="PANTHER" id="PTHR43685">
    <property type="entry name" value="GLYCOSYLTRANSFERASE"/>
    <property type="match status" value="1"/>
</dbReference>
<reference evidence="2 3" key="1">
    <citation type="submission" date="2018-07" db="EMBL/GenBank/DDBJ databases">
        <title>Erythrobacter nanhaiensis sp. nov., a novel member of the genus Erythrobacter isolated from the South China Sea.</title>
        <authorList>
            <person name="Chen X."/>
            <person name="Liu J."/>
        </authorList>
    </citation>
    <scope>NUCLEOTIDE SEQUENCE [LARGE SCALE GENOMIC DNA]</scope>
    <source>
        <strain evidence="2 3">S-5</strain>
    </source>
</reference>
<dbReference type="InterPro" id="IPR050834">
    <property type="entry name" value="Glycosyltransf_2"/>
</dbReference>
<evidence type="ECO:0000313" key="3">
    <source>
        <dbReference type="Proteomes" id="UP000254101"/>
    </source>
</evidence>
<proteinExistence type="predicted"/>
<organism evidence="2 3">
    <name type="scientific">Alteriqipengyuania lutimaris</name>
    <dbReference type="NCBI Taxonomy" id="1538146"/>
    <lineage>
        <taxon>Bacteria</taxon>
        <taxon>Pseudomonadati</taxon>
        <taxon>Pseudomonadota</taxon>
        <taxon>Alphaproteobacteria</taxon>
        <taxon>Sphingomonadales</taxon>
        <taxon>Erythrobacteraceae</taxon>
        <taxon>Alteriqipengyuania</taxon>
    </lineage>
</organism>
<dbReference type="Pfam" id="PF00535">
    <property type="entry name" value="Glycos_transf_2"/>
    <property type="match status" value="1"/>
</dbReference>
<dbReference type="InterPro" id="IPR001173">
    <property type="entry name" value="Glyco_trans_2-like"/>
</dbReference>
<name>A0A395LMJ7_9SPHN</name>
<keyword evidence="3" id="KW-1185">Reference proteome</keyword>
<accession>A0A395LMJ7</accession>
<sequence length="335" mass="37461">MTASRIPAISVTMAAYNVAPFVGECLDSVLGQEFADFELIIVDDASQDGTFAILQDYAERDPRIRLLRQERNQGLSVARNIGIAQARGEWVTFLDADDLFSPAMLRRAIEKGRQADAQMVLWDYAAFTDQARIAGLAAKPSSLIASGGDDRVALLDRPAFAWTRMVRRDALERLDIAFAPGLTYQDVPVHWQLVTQLDTIAVVPERLAFYRQQPAATTAGKGIKRADYFHVLDLVEQYLIEAHLLETYADVLTGLQLNAWHGVYDVVAPKHRMKVRAMIDERFEDRHRAYLAAGKPLRWQARAFFRAREGNVVAASALAARNMARALYRRLGKGG</sequence>
<evidence type="ECO:0000259" key="1">
    <source>
        <dbReference type="Pfam" id="PF00535"/>
    </source>
</evidence>
<dbReference type="Gene3D" id="3.90.550.10">
    <property type="entry name" value="Spore Coat Polysaccharide Biosynthesis Protein SpsA, Chain A"/>
    <property type="match status" value="1"/>
</dbReference>
<protein>
    <submittedName>
        <fullName evidence="2">Glycosyltransferase family 2 protein</fullName>
    </submittedName>
</protein>
<dbReference type="InterPro" id="IPR029044">
    <property type="entry name" value="Nucleotide-diphossugar_trans"/>
</dbReference>